<dbReference type="SUPFAM" id="SSF88723">
    <property type="entry name" value="PIN domain-like"/>
    <property type="match status" value="1"/>
</dbReference>
<protein>
    <submittedName>
        <fullName evidence="2">Putative toxin-antitoxin system toxin component, PIN family</fullName>
    </submittedName>
</protein>
<dbReference type="PANTHER" id="PTHR34610">
    <property type="entry name" value="SSL7007 PROTEIN"/>
    <property type="match status" value="1"/>
</dbReference>
<evidence type="ECO:0000313" key="3">
    <source>
        <dbReference type="Proteomes" id="UP000178369"/>
    </source>
</evidence>
<dbReference type="InterPro" id="IPR002716">
    <property type="entry name" value="PIN_dom"/>
</dbReference>
<dbReference type="SMART" id="SM00670">
    <property type="entry name" value="PINc"/>
    <property type="match status" value="1"/>
</dbReference>
<dbReference type="PANTHER" id="PTHR34610:SF4">
    <property type="entry name" value="SLL8027 PROTEIN"/>
    <property type="match status" value="1"/>
</dbReference>
<dbReference type="InterPro" id="IPR029060">
    <property type="entry name" value="PIN-like_dom_sf"/>
</dbReference>
<evidence type="ECO:0000313" key="2">
    <source>
        <dbReference type="EMBL" id="OGE05319.1"/>
    </source>
</evidence>
<evidence type="ECO:0000259" key="1">
    <source>
        <dbReference type="SMART" id="SM00670"/>
    </source>
</evidence>
<sequence>MRVFFDASVIIAALLSPSGGSSQLLKYVKLGKITGITSQTVIEEILEEDKFSRIKKSKREIEQFIAESRLIVRKPISAGEIEPYQGLVDIEDAHLIAGANLTRCRYLVTLDKKHLLRPDVQKKFLPLKIISPGQLLEELV</sequence>
<proteinExistence type="predicted"/>
<comment type="caution">
    <text evidence="2">The sequence shown here is derived from an EMBL/GenBank/DDBJ whole genome shotgun (WGS) entry which is preliminary data.</text>
</comment>
<reference evidence="2 3" key="1">
    <citation type="journal article" date="2016" name="Nat. Commun.">
        <title>Thousands of microbial genomes shed light on interconnected biogeochemical processes in an aquifer system.</title>
        <authorList>
            <person name="Anantharaman K."/>
            <person name="Brown C.T."/>
            <person name="Hug L.A."/>
            <person name="Sharon I."/>
            <person name="Castelle C.J."/>
            <person name="Probst A.J."/>
            <person name="Thomas B.C."/>
            <person name="Singh A."/>
            <person name="Wilkins M.J."/>
            <person name="Karaoz U."/>
            <person name="Brodie E.L."/>
            <person name="Williams K.H."/>
            <person name="Hubbard S.S."/>
            <person name="Banfield J.F."/>
        </authorList>
    </citation>
    <scope>NUCLEOTIDE SEQUENCE [LARGE SCALE GENOMIC DNA]</scope>
</reference>
<organism evidence="2 3">
    <name type="scientific">Candidatus Curtissbacteria bacterium RIFCSPHIGHO2_12_FULL_41_17</name>
    <dbReference type="NCBI Taxonomy" id="1797722"/>
    <lineage>
        <taxon>Bacteria</taxon>
        <taxon>Candidatus Curtissiibacteriota</taxon>
    </lineage>
</organism>
<dbReference type="AlphaFoldDB" id="A0A1F5HMR9"/>
<gene>
    <name evidence="2" type="ORF">A3F45_03490</name>
</gene>
<feature type="domain" description="PIN" evidence="1">
    <location>
        <begin position="1"/>
        <end position="116"/>
    </location>
</feature>
<dbReference type="InterPro" id="IPR002850">
    <property type="entry name" value="PIN_toxin-like"/>
</dbReference>
<accession>A0A1F5HMR9</accession>
<dbReference type="Pfam" id="PF13470">
    <property type="entry name" value="PIN_3"/>
    <property type="match status" value="1"/>
</dbReference>
<dbReference type="Proteomes" id="UP000178369">
    <property type="component" value="Unassembled WGS sequence"/>
</dbReference>
<dbReference type="NCBIfam" id="TIGR00305">
    <property type="entry name" value="putative toxin-antitoxin system toxin component, PIN family"/>
    <property type="match status" value="1"/>
</dbReference>
<dbReference type="EMBL" id="MFBL01000012">
    <property type="protein sequence ID" value="OGE05319.1"/>
    <property type="molecule type" value="Genomic_DNA"/>
</dbReference>
<name>A0A1F5HMR9_9BACT</name>